<accession>A0A7G9WA93</accession>
<evidence type="ECO:0000256" key="5">
    <source>
        <dbReference type="HAMAP-Rule" id="MF_01600"/>
    </source>
</evidence>
<keyword evidence="8" id="KW-1185">Reference proteome</keyword>
<evidence type="ECO:0000256" key="3">
    <source>
        <dbReference type="ARBA" id="ARBA00022989"/>
    </source>
</evidence>
<sequence>MKKTLIVLAVSVVLLFVVFSILTSYYTDYLWYQSMEATEVFLKPFLAELLIKGVLLIAGFTFIVVNILPMISILEIPAIRIVQNGEEQSQQSFKFSKKHGIILSLVLGLIWVGALPSIWDKVYLWLNSSTTGVVDPIFGWDESFYLFTYPLLSTISGSFITLLILTALPLAAGYFMLMNSNLYHKKAQAMKYAKTQGAIFLALFFVWFALTRYLGMASLLLSEGSRFYGAGYTDVHARLPLIRIQQVIALILAIVSLVNIRYKQLKLTAGTAILLVLVMVGSGIYSAVIQNFVVNPNESQRESQYMTNHIEATRRAYGLENIKQKEYPISNEGITVDKLQQNQQTINNIRLLDYRPLRQHYQQNQSLGLFYEFVDVDIDRYMIDGEYRQVMLALRELNIKSLADEAQTAVNHHFRYTNGYGVVMSPVNQITSNGHPTYFMRDMPVNSSVDITLERPEIYFGELTNQFVVVNSNYDGVEPYHGEDGVELNLLRRLLYANKFNSSILLLSGEITPDSRIMYHRNIVDRIQKIAPFIELDNDPYPVVANGRIYWIVDGYTTASTYPYSRPTRNYNYIRNSVKFVVDAYDGTVDIYQFDDNDPIIEAWKGVFPDLIKDRNQFPEYLKAHIRYPVDYFNVQSEILRTYHTTNPAEFYNRNDVWEIAVERYNSSEVQVEPYYVTMQLPEGEEQEFILKLPYTPMNRNNMVAWLTARNDGENYGELVLYQFPRGQAVAGPSQVEAYIDQDSQISGQLTLWGQGGSTVIRGNLLTIPINGSMLYVEPLYISSENRSVPELRQVIVYYNDVLVMEPTLEAALTRIFGEGSIEAPELPEPIDPVDPTDPTDPTDPIDPTDPGTIEDPNLRKLVEDINTAFENMERAQREGRWADYGRYLEEVKDLISRLDGNTN</sequence>
<comment type="caution">
    <text evidence="5">Lacks conserved residue(s) required for the propagation of feature annotation.</text>
</comment>
<name>A0A7G9WA93_ALKCA</name>
<comment type="subcellular location">
    <subcellularLocation>
        <location evidence="5">Cell membrane</location>
        <topology evidence="5">Multi-pass membrane protein</topology>
    </subcellularLocation>
</comment>
<gene>
    <name evidence="7" type="ORF">HYG86_12895</name>
</gene>
<dbReference type="PANTHER" id="PTHR39344">
    <property type="entry name" value="UPF0182 PROTEIN SLL1060"/>
    <property type="match status" value="1"/>
</dbReference>
<dbReference type="GO" id="GO:0005576">
    <property type="term" value="C:extracellular region"/>
    <property type="evidence" value="ECO:0007669"/>
    <property type="project" value="TreeGrafter"/>
</dbReference>
<evidence type="ECO:0000256" key="2">
    <source>
        <dbReference type="ARBA" id="ARBA00022692"/>
    </source>
</evidence>
<dbReference type="RefSeq" id="WP_213166002.1">
    <property type="nucleotide sequence ID" value="NZ_CP058559.1"/>
</dbReference>
<dbReference type="AlphaFoldDB" id="A0A7G9WA93"/>
<evidence type="ECO:0000256" key="1">
    <source>
        <dbReference type="ARBA" id="ARBA00022475"/>
    </source>
</evidence>
<dbReference type="HAMAP" id="MF_01600">
    <property type="entry name" value="UPF0182"/>
    <property type="match status" value="1"/>
</dbReference>
<evidence type="ECO:0000256" key="6">
    <source>
        <dbReference type="SAM" id="MobiDB-lite"/>
    </source>
</evidence>
<evidence type="ECO:0000313" key="8">
    <source>
        <dbReference type="Proteomes" id="UP000516160"/>
    </source>
</evidence>
<dbReference type="GO" id="GO:0005886">
    <property type="term" value="C:plasma membrane"/>
    <property type="evidence" value="ECO:0007669"/>
    <property type="project" value="UniProtKB-SubCell"/>
</dbReference>
<keyword evidence="3 5" id="KW-1133">Transmembrane helix</keyword>
<feature type="region of interest" description="Disordered" evidence="6">
    <location>
        <begin position="824"/>
        <end position="857"/>
    </location>
</feature>
<feature type="transmembrane region" description="Helical" evidence="5">
    <location>
        <begin position="198"/>
        <end position="221"/>
    </location>
</feature>
<keyword evidence="2 5" id="KW-0812">Transmembrane</keyword>
<feature type="transmembrane region" description="Helical" evidence="5">
    <location>
        <begin position="155"/>
        <end position="177"/>
    </location>
</feature>
<evidence type="ECO:0000313" key="7">
    <source>
        <dbReference type="EMBL" id="QNO15605.1"/>
    </source>
</evidence>
<comment type="similarity">
    <text evidence="5">Belongs to the UPF0182 family.</text>
</comment>
<evidence type="ECO:0000256" key="4">
    <source>
        <dbReference type="ARBA" id="ARBA00023136"/>
    </source>
</evidence>
<organism evidence="7 8">
    <name type="scientific">Alkalicella caledoniensis</name>
    <dbReference type="NCBI Taxonomy" id="2731377"/>
    <lineage>
        <taxon>Bacteria</taxon>
        <taxon>Bacillati</taxon>
        <taxon>Bacillota</taxon>
        <taxon>Clostridia</taxon>
        <taxon>Eubacteriales</taxon>
        <taxon>Proteinivoracaceae</taxon>
        <taxon>Alkalicella</taxon>
    </lineage>
</organism>
<feature type="transmembrane region" description="Helical" evidence="5">
    <location>
        <begin position="54"/>
        <end position="79"/>
    </location>
</feature>
<dbReference type="Proteomes" id="UP000516160">
    <property type="component" value="Chromosome"/>
</dbReference>
<protein>
    <recommendedName>
        <fullName evidence="5">UPF0182 protein HYG86_12895</fullName>
    </recommendedName>
</protein>
<feature type="transmembrane region" description="Helical" evidence="5">
    <location>
        <begin position="241"/>
        <end position="260"/>
    </location>
</feature>
<dbReference type="InterPro" id="IPR005372">
    <property type="entry name" value="UPF0182"/>
</dbReference>
<reference evidence="7 8" key="1">
    <citation type="submission" date="2020-07" db="EMBL/GenBank/DDBJ databases">
        <title>Alkalicella. sp. LB2 genome.</title>
        <authorList>
            <person name="Postec A."/>
            <person name="Quemeneur M."/>
        </authorList>
    </citation>
    <scope>NUCLEOTIDE SEQUENCE [LARGE SCALE GENOMIC DNA]</scope>
    <source>
        <strain evidence="7 8">LB2</strain>
    </source>
</reference>
<feature type="transmembrane region" description="Helical" evidence="5">
    <location>
        <begin position="272"/>
        <end position="293"/>
    </location>
</feature>
<dbReference type="Pfam" id="PF03699">
    <property type="entry name" value="UPF0182"/>
    <property type="match status" value="1"/>
</dbReference>
<dbReference type="PANTHER" id="PTHR39344:SF1">
    <property type="entry name" value="UPF0182 PROTEIN SLL1060"/>
    <property type="match status" value="1"/>
</dbReference>
<keyword evidence="1 5" id="KW-1003">Cell membrane</keyword>
<feature type="transmembrane region" description="Helical" evidence="5">
    <location>
        <begin position="100"/>
        <end position="119"/>
    </location>
</feature>
<dbReference type="EMBL" id="CP058559">
    <property type="protein sequence ID" value="QNO15605.1"/>
    <property type="molecule type" value="Genomic_DNA"/>
</dbReference>
<proteinExistence type="inferred from homology"/>
<keyword evidence="4 5" id="KW-0472">Membrane</keyword>
<dbReference type="KEGG" id="acae:HYG86_12895"/>